<reference evidence="1 2" key="1">
    <citation type="journal article" date="2019" name="Nat. Med.">
        <title>A library of human gut bacterial isolates paired with longitudinal multiomics data enables mechanistic microbiome research.</title>
        <authorList>
            <person name="Poyet M."/>
            <person name="Groussin M."/>
            <person name="Gibbons S.M."/>
            <person name="Avila-Pacheco J."/>
            <person name="Jiang X."/>
            <person name="Kearney S.M."/>
            <person name="Perrotta A.R."/>
            <person name="Berdy B."/>
            <person name="Zhao S."/>
            <person name="Lieberman T.D."/>
            <person name="Swanson P.K."/>
            <person name="Smith M."/>
            <person name="Roesemann S."/>
            <person name="Alexander J.E."/>
            <person name="Rich S.A."/>
            <person name="Livny J."/>
            <person name="Vlamakis H."/>
            <person name="Clish C."/>
            <person name="Bullock K."/>
            <person name="Deik A."/>
            <person name="Scott J."/>
            <person name="Pierce K.A."/>
            <person name="Xavier R.J."/>
            <person name="Alm E.J."/>
        </authorList>
    </citation>
    <scope>NUCLEOTIDE SEQUENCE [LARGE SCALE GENOMIC DNA]</scope>
    <source>
        <strain evidence="1 2">BIOML-A1</strain>
    </source>
</reference>
<proteinExistence type="predicted"/>
<keyword evidence="2" id="KW-1185">Reference proteome</keyword>
<organism evidence="1 2">
    <name type="scientific">Alistipes finegoldii</name>
    <dbReference type="NCBI Taxonomy" id="214856"/>
    <lineage>
        <taxon>Bacteria</taxon>
        <taxon>Pseudomonadati</taxon>
        <taxon>Bacteroidota</taxon>
        <taxon>Bacteroidia</taxon>
        <taxon>Bacteroidales</taxon>
        <taxon>Rikenellaceae</taxon>
        <taxon>Alistipes</taxon>
    </lineage>
</organism>
<dbReference type="EMBL" id="VVND01000015">
    <property type="protein sequence ID" value="KAA3158818.1"/>
    <property type="molecule type" value="Genomic_DNA"/>
</dbReference>
<dbReference type="Proteomes" id="UP000324870">
    <property type="component" value="Unassembled WGS sequence"/>
</dbReference>
<evidence type="ECO:0000313" key="2">
    <source>
        <dbReference type="Proteomes" id="UP000324870"/>
    </source>
</evidence>
<sequence length="114" mass="13620">MKTIEERAEKYGHWADQIFNRWDKPEEHIPFKEQIKRAFIAGAESQHAELTRWHNPFVKDMPKGNVIVKYIAVGRPNDPYYTIGRREPSGWWDCENELAISPRFEIVGWREIHE</sequence>
<protein>
    <recommendedName>
        <fullName evidence="3">DUF551 domain-containing protein</fullName>
    </recommendedName>
</protein>
<name>A0ABQ6S2G6_9BACT</name>
<comment type="caution">
    <text evidence="1">The sequence shown here is derived from an EMBL/GenBank/DDBJ whole genome shotgun (WGS) entry which is preliminary data.</text>
</comment>
<evidence type="ECO:0008006" key="3">
    <source>
        <dbReference type="Google" id="ProtNLM"/>
    </source>
</evidence>
<gene>
    <name evidence="1" type="ORF">F2A26_09760</name>
</gene>
<dbReference type="RefSeq" id="WP_130063259.1">
    <property type="nucleotide sequence ID" value="NZ_RCXA01000018.1"/>
</dbReference>
<evidence type="ECO:0000313" key="1">
    <source>
        <dbReference type="EMBL" id="KAA3158818.1"/>
    </source>
</evidence>
<accession>A0ABQ6S2G6</accession>